<dbReference type="AlphaFoldDB" id="A0A8E2FB15"/>
<organism evidence="2 3">
    <name type="scientific">Glonium stellatum</name>
    <dbReference type="NCBI Taxonomy" id="574774"/>
    <lineage>
        <taxon>Eukaryota</taxon>
        <taxon>Fungi</taxon>
        <taxon>Dikarya</taxon>
        <taxon>Ascomycota</taxon>
        <taxon>Pezizomycotina</taxon>
        <taxon>Dothideomycetes</taxon>
        <taxon>Pleosporomycetidae</taxon>
        <taxon>Gloniales</taxon>
        <taxon>Gloniaceae</taxon>
        <taxon>Glonium</taxon>
    </lineage>
</organism>
<sequence>MRVIVTVKTPINYMTFAQRSDYSSIFHEAQPLHPSPTYYPQPATRRCPNVHCPELPPRTLAEKRARSSSSLPLSG</sequence>
<evidence type="ECO:0000313" key="2">
    <source>
        <dbReference type="EMBL" id="OCL13876.1"/>
    </source>
</evidence>
<name>A0A8E2FB15_9PEZI</name>
<proteinExistence type="predicted"/>
<accession>A0A8E2FB15</accession>
<dbReference type="Proteomes" id="UP000250140">
    <property type="component" value="Unassembled WGS sequence"/>
</dbReference>
<keyword evidence="3" id="KW-1185">Reference proteome</keyword>
<evidence type="ECO:0000313" key="3">
    <source>
        <dbReference type="Proteomes" id="UP000250140"/>
    </source>
</evidence>
<reference evidence="2 3" key="1">
    <citation type="journal article" date="2016" name="Nat. Commun.">
        <title>Ectomycorrhizal ecology is imprinted in the genome of the dominant symbiotic fungus Cenococcum geophilum.</title>
        <authorList>
            <consortium name="DOE Joint Genome Institute"/>
            <person name="Peter M."/>
            <person name="Kohler A."/>
            <person name="Ohm R.A."/>
            <person name="Kuo A."/>
            <person name="Krutzmann J."/>
            <person name="Morin E."/>
            <person name="Arend M."/>
            <person name="Barry K.W."/>
            <person name="Binder M."/>
            <person name="Choi C."/>
            <person name="Clum A."/>
            <person name="Copeland A."/>
            <person name="Grisel N."/>
            <person name="Haridas S."/>
            <person name="Kipfer T."/>
            <person name="LaButti K."/>
            <person name="Lindquist E."/>
            <person name="Lipzen A."/>
            <person name="Maire R."/>
            <person name="Meier B."/>
            <person name="Mihaltcheva S."/>
            <person name="Molinier V."/>
            <person name="Murat C."/>
            <person name="Poggeler S."/>
            <person name="Quandt C.A."/>
            <person name="Sperisen C."/>
            <person name="Tritt A."/>
            <person name="Tisserant E."/>
            <person name="Crous P.W."/>
            <person name="Henrissat B."/>
            <person name="Nehls U."/>
            <person name="Egli S."/>
            <person name="Spatafora J.W."/>
            <person name="Grigoriev I.V."/>
            <person name="Martin F.M."/>
        </authorList>
    </citation>
    <scope>NUCLEOTIDE SEQUENCE [LARGE SCALE GENOMIC DNA]</scope>
    <source>
        <strain evidence="2 3">CBS 207.34</strain>
    </source>
</reference>
<gene>
    <name evidence="2" type="ORF">AOQ84DRAFT_351777</name>
</gene>
<protein>
    <submittedName>
        <fullName evidence="2">Uncharacterized protein</fullName>
    </submittedName>
</protein>
<feature type="region of interest" description="Disordered" evidence="1">
    <location>
        <begin position="54"/>
        <end position="75"/>
    </location>
</feature>
<evidence type="ECO:0000256" key="1">
    <source>
        <dbReference type="SAM" id="MobiDB-lite"/>
    </source>
</evidence>
<dbReference type="EMBL" id="KV748658">
    <property type="protein sequence ID" value="OCL13876.1"/>
    <property type="molecule type" value="Genomic_DNA"/>
</dbReference>